<dbReference type="PANTHER" id="PTHR11802">
    <property type="entry name" value="SERINE PROTEASE FAMILY S10 SERINE CARBOXYPEPTIDASE"/>
    <property type="match status" value="1"/>
</dbReference>
<evidence type="ECO:0000256" key="5">
    <source>
        <dbReference type="ARBA" id="ARBA00022801"/>
    </source>
</evidence>
<protein>
    <recommendedName>
        <fullName evidence="7">Carboxypeptidase</fullName>
        <ecNumber evidence="7">3.4.16.-</ecNumber>
    </recommendedName>
</protein>
<dbReference type="PRINTS" id="PR00724">
    <property type="entry name" value="CRBOXYPTASEC"/>
</dbReference>
<keyword evidence="5 7" id="KW-0378">Hydrolase</keyword>
<dbReference type="SUPFAM" id="SSF53474">
    <property type="entry name" value="alpha/beta-Hydrolases"/>
    <property type="match status" value="1"/>
</dbReference>
<dbReference type="OrthoDB" id="443318at2759"/>
<keyword evidence="4" id="KW-0732">Signal</keyword>
<dbReference type="AlphaFoldDB" id="A0A4P9XXA7"/>
<keyword evidence="6" id="KW-0325">Glycoprotein</keyword>
<evidence type="ECO:0000256" key="4">
    <source>
        <dbReference type="ARBA" id="ARBA00022729"/>
    </source>
</evidence>
<dbReference type="InterPro" id="IPR018202">
    <property type="entry name" value="Ser_caboxypep_ser_AS"/>
</dbReference>
<dbReference type="PANTHER" id="PTHR11802:SF472">
    <property type="entry name" value="SERINE CARBOXYPEPTIDASE CPVL-RELATED"/>
    <property type="match status" value="1"/>
</dbReference>
<name>A0A4P9XXA7_9FUNG</name>
<evidence type="ECO:0000256" key="2">
    <source>
        <dbReference type="ARBA" id="ARBA00022645"/>
    </source>
</evidence>
<organism evidence="8 9">
    <name type="scientific">Thamnocephalis sphaerospora</name>
    <dbReference type="NCBI Taxonomy" id="78915"/>
    <lineage>
        <taxon>Eukaryota</taxon>
        <taxon>Fungi</taxon>
        <taxon>Fungi incertae sedis</taxon>
        <taxon>Zoopagomycota</taxon>
        <taxon>Zoopagomycotina</taxon>
        <taxon>Zoopagomycetes</taxon>
        <taxon>Zoopagales</taxon>
        <taxon>Sigmoideomycetaceae</taxon>
        <taxon>Thamnocephalis</taxon>
    </lineage>
</organism>
<evidence type="ECO:0000256" key="6">
    <source>
        <dbReference type="ARBA" id="ARBA00023180"/>
    </source>
</evidence>
<dbReference type="PROSITE" id="PS00131">
    <property type="entry name" value="CARBOXYPEPT_SER_SER"/>
    <property type="match status" value="1"/>
</dbReference>
<comment type="similarity">
    <text evidence="1 7">Belongs to the peptidase S10 family.</text>
</comment>
<evidence type="ECO:0000256" key="3">
    <source>
        <dbReference type="ARBA" id="ARBA00022670"/>
    </source>
</evidence>
<dbReference type="GO" id="GO:0006508">
    <property type="term" value="P:proteolysis"/>
    <property type="evidence" value="ECO:0007669"/>
    <property type="project" value="UniProtKB-KW"/>
</dbReference>
<dbReference type="Pfam" id="PF00450">
    <property type="entry name" value="Peptidase_S10"/>
    <property type="match status" value="1"/>
</dbReference>
<dbReference type="EC" id="3.4.16.-" evidence="7"/>
<dbReference type="STRING" id="78915.A0A4P9XXA7"/>
<keyword evidence="3 7" id="KW-0645">Protease</keyword>
<proteinExistence type="inferred from homology"/>
<accession>A0A4P9XXA7</accession>
<dbReference type="InterPro" id="IPR001563">
    <property type="entry name" value="Peptidase_S10"/>
</dbReference>
<dbReference type="EMBL" id="KZ992432">
    <property type="protein sequence ID" value="RKP10937.1"/>
    <property type="molecule type" value="Genomic_DNA"/>
</dbReference>
<evidence type="ECO:0000313" key="9">
    <source>
        <dbReference type="Proteomes" id="UP000271241"/>
    </source>
</evidence>
<evidence type="ECO:0000313" key="8">
    <source>
        <dbReference type="EMBL" id="RKP10937.1"/>
    </source>
</evidence>
<evidence type="ECO:0000256" key="7">
    <source>
        <dbReference type="RuleBase" id="RU361156"/>
    </source>
</evidence>
<keyword evidence="2 7" id="KW-0121">Carboxypeptidase</keyword>
<evidence type="ECO:0000256" key="1">
    <source>
        <dbReference type="ARBA" id="ARBA00009431"/>
    </source>
</evidence>
<dbReference type="InterPro" id="IPR029058">
    <property type="entry name" value="AB_hydrolase_fold"/>
</dbReference>
<gene>
    <name evidence="8" type="ORF">THASP1DRAFT_12177</name>
</gene>
<dbReference type="Gene3D" id="3.40.50.1820">
    <property type="entry name" value="alpha/beta hydrolase"/>
    <property type="match status" value="1"/>
</dbReference>
<reference evidence="9" key="1">
    <citation type="journal article" date="2018" name="Nat. Microbiol.">
        <title>Leveraging single-cell genomics to expand the fungal tree of life.</title>
        <authorList>
            <person name="Ahrendt S.R."/>
            <person name="Quandt C.A."/>
            <person name="Ciobanu D."/>
            <person name="Clum A."/>
            <person name="Salamov A."/>
            <person name="Andreopoulos B."/>
            <person name="Cheng J.F."/>
            <person name="Woyke T."/>
            <person name="Pelin A."/>
            <person name="Henrissat B."/>
            <person name="Reynolds N.K."/>
            <person name="Benny G.L."/>
            <person name="Smith M.E."/>
            <person name="James T.Y."/>
            <person name="Grigoriev I.V."/>
        </authorList>
    </citation>
    <scope>NUCLEOTIDE SEQUENCE [LARGE SCALE GENOMIC DNA]</scope>
    <source>
        <strain evidence="9">RSA 1356</strain>
    </source>
</reference>
<sequence length="404" mass="45146">FYWYFPAEKPVAPSPSQTPLIIWLQGGPGSSSMLGLFNQHGPFSASSNKELVRRKVAWTRHYDVIYLDQPVGAGFSYAAPGFNASRTLQRAQITLSPEECRAAGYVTTEVEVGRDVLSFLARFYQIYPSLRERPLYVTGESYAGKFAPAIARSIIRHNHLSAPTDHIPLAGIAIGDGLSVPEVQVLYHAKIALAFGLISPSQAEALQKLCNESSALALRQRYEEARQKRDMMFTRFSEYTGGVNWYDIRKRDVPKNNTLVDAFLEQPSVVSSLNANGRTWFSDPNTKMCLYDDIMQSVADLFPAILSHCRVLLFQGQFDFRDGPMGNEAWIRQLDWPGRDGFNSAPRKPWRIYPEPGGLSGYATEYGNLSHVVQLSAGHFAGMDSPEATLQMLDRWIHGRAIAD</sequence>
<keyword evidence="9" id="KW-1185">Reference proteome</keyword>
<dbReference type="Proteomes" id="UP000271241">
    <property type="component" value="Unassembled WGS sequence"/>
</dbReference>
<feature type="non-terminal residue" evidence="8">
    <location>
        <position position="1"/>
    </location>
</feature>
<dbReference type="GO" id="GO:0004185">
    <property type="term" value="F:serine-type carboxypeptidase activity"/>
    <property type="evidence" value="ECO:0007669"/>
    <property type="project" value="UniProtKB-UniRule"/>
</dbReference>